<reference evidence="1 2" key="1">
    <citation type="submission" date="2019-07" db="EMBL/GenBank/DDBJ databases">
        <title>Whole genome shotgun sequence of Sphingobacterium mizutaii NBRC 14946.</title>
        <authorList>
            <person name="Hosoyama A."/>
            <person name="Uohara A."/>
            <person name="Ohji S."/>
            <person name="Ichikawa N."/>
        </authorList>
    </citation>
    <scope>NUCLEOTIDE SEQUENCE [LARGE SCALE GENOMIC DNA]</scope>
    <source>
        <strain evidence="1 2">NBRC 14946</strain>
    </source>
</reference>
<evidence type="ECO:0000313" key="2">
    <source>
        <dbReference type="Proteomes" id="UP000321676"/>
    </source>
</evidence>
<name>A0ABQ0W6J5_9SPHI</name>
<comment type="caution">
    <text evidence="1">The sequence shown here is derived from an EMBL/GenBank/DDBJ whole genome shotgun (WGS) entry which is preliminary data.</text>
</comment>
<dbReference type="EMBL" id="BJXH01000041">
    <property type="protein sequence ID" value="GEM69553.1"/>
    <property type="molecule type" value="Genomic_DNA"/>
</dbReference>
<dbReference type="Proteomes" id="UP000321676">
    <property type="component" value="Unassembled WGS sequence"/>
</dbReference>
<proteinExistence type="predicted"/>
<organism evidence="1 2">
    <name type="scientific">Sphingobacterium mizutaii NBRC 14946 = DSM 11724</name>
    <dbReference type="NCBI Taxonomy" id="1220576"/>
    <lineage>
        <taxon>Bacteria</taxon>
        <taxon>Pseudomonadati</taxon>
        <taxon>Bacteroidota</taxon>
        <taxon>Sphingobacteriia</taxon>
        <taxon>Sphingobacteriales</taxon>
        <taxon>Sphingobacteriaceae</taxon>
        <taxon>Sphingobacterium</taxon>
    </lineage>
</organism>
<keyword evidence="2" id="KW-1185">Reference proteome</keyword>
<accession>A0ABQ0W6J5</accession>
<protein>
    <submittedName>
        <fullName evidence="1">Uncharacterized protein</fullName>
    </submittedName>
</protein>
<evidence type="ECO:0000313" key="1">
    <source>
        <dbReference type="EMBL" id="GEM69553.1"/>
    </source>
</evidence>
<gene>
    <name evidence="1" type="ORF">SMI01S_31590</name>
</gene>
<sequence length="57" mass="6751">MSKKRNTATMRSRQNTDWIDFDILFDIGLGPFNSKEKVSLKINYWIKGFPLKQDKDN</sequence>